<accession>A0A2T7P3G9</accession>
<keyword evidence="2" id="KW-1185">Reference proteome</keyword>
<proteinExistence type="predicted"/>
<comment type="caution">
    <text evidence="1">The sequence shown here is derived from an EMBL/GenBank/DDBJ whole genome shotgun (WGS) entry which is preliminary data.</text>
</comment>
<dbReference type="EMBL" id="PZQS01000006">
    <property type="protein sequence ID" value="PVD27959.1"/>
    <property type="molecule type" value="Genomic_DNA"/>
</dbReference>
<sequence length="69" mass="7390">MSSEGPVGPCGITSNRGKLTCCVRQCGVARSRFFKNHTLCAQFNFSKTVCVDCCWSARPSTEMAPAASP</sequence>
<evidence type="ECO:0000313" key="1">
    <source>
        <dbReference type="EMBL" id="PVD27959.1"/>
    </source>
</evidence>
<name>A0A2T7P3G9_POMCA</name>
<organism evidence="1 2">
    <name type="scientific">Pomacea canaliculata</name>
    <name type="common">Golden apple snail</name>
    <dbReference type="NCBI Taxonomy" id="400727"/>
    <lineage>
        <taxon>Eukaryota</taxon>
        <taxon>Metazoa</taxon>
        <taxon>Spiralia</taxon>
        <taxon>Lophotrochozoa</taxon>
        <taxon>Mollusca</taxon>
        <taxon>Gastropoda</taxon>
        <taxon>Caenogastropoda</taxon>
        <taxon>Architaenioglossa</taxon>
        <taxon>Ampullarioidea</taxon>
        <taxon>Ampullariidae</taxon>
        <taxon>Pomacea</taxon>
    </lineage>
</organism>
<evidence type="ECO:0000313" key="2">
    <source>
        <dbReference type="Proteomes" id="UP000245119"/>
    </source>
</evidence>
<protein>
    <submittedName>
        <fullName evidence="1">Uncharacterized protein</fullName>
    </submittedName>
</protein>
<dbReference type="AlphaFoldDB" id="A0A2T7P3G9"/>
<reference evidence="1 2" key="1">
    <citation type="submission" date="2018-04" db="EMBL/GenBank/DDBJ databases">
        <title>The genome of golden apple snail Pomacea canaliculata provides insight into stress tolerance and invasive adaptation.</title>
        <authorList>
            <person name="Liu C."/>
            <person name="Liu B."/>
            <person name="Ren Y."/>
            <person name="Zhang Y."/>
            <person name="Wang H."/>
            <person name="Li S."/>
            <person name="Jiang F."/>
            <person name="Yin L."/>
            <person name="Zhang G."/>
            <person name="Qian W."/>
            <person name="Fan W."/>
        </authorList>
    </citation>
    <scope>NUCLEOTIDE SEQUENCE [LARGE SCALE GENOMIC DNA]</scope>
    <source>
        <strain evidence="1">SZHN2017</strain>
        <tissue evidence="1">Muscle</tissue>
    </source>
</reference>
<gene>
    <name evidence="1" type="ORF">C0Q70_10535</name>
</gene>
<dbReference type="Proteomes" id="UP000245119">
    <property type="component" value="Linkage Group LG6"/>
</dbReference>